<keyword evidence="2" id="KW-1185">Reference proteome</keyword>
<dbReference type="EMBL" id="SDLV01000002">
    <property type="protein sequence ID" value="THV63375.1"/>
    <property type="molecule type" value="Genomic_DNA"/>
</dbReference>
<dbReference type="InterPro" id="IPR009057">
    <property type="entry name" value="Homeodomain-like_sf"/>
</dbReference>
<reference evidence="1 2" key="1">
    <citation type="submission" date="2019-01" db="EMBL/GenBank/DDBJ databases">
        <authorList>
            <person name="B I."/>
            <person name="Ch S."/>
            <person name="Ch V.R."/>
        </authorList>
    </citation>
    <scope>NUCLEOTIDE SEQUENCE [LARGE SCALE GENOMIC DNA]</scope>
    <source>
        <strain evidence="1 2">JC507</strain>
    </source>
</reference>
<comment type="caution">
    <text evidence="1">The sequence shown here is derived from an EMBL/GenBank/DDBJ whole genome shotgun (WGS) entry which is preliminary data.</text>
</comment>
<gene>
    <name evidence="1" type="ORF">EK417_00670</name>
</gene>
<organism evidence="1 2">
    <name type="scientific">Chryseobacterium candidae</name>
    <dbReference type="NCBI Taxonomy" id="1978493"/>
    <lineage>
        <taxon>Bacteria</taxon>
        <taxon>Pseudomonadati</taxon>
        <taxon>Bacteroidota</taxon>
        <taxon>Flavobacteriia</taxon>
        <taxon>Flavobacteriales</taxon>
        <taxon>Weeksellaceae</taxon>
        <taxon>Chryseobacterium group</taxon>
        <taxon>Chryseobacterium</taxon>
    </lineage>
</organism>
<accession>A0ABY2RCP5</accession>
<proteinExistence type="predicted"/>
<name>A0ABY2RCP5_9FLAO</name>
<dbReference type="Proteomes" id="UP000306038">
    <property type="component" value="Unassembled WGS sequence"/>
</dbReference>
<evidence type="ECO:0000313" key="1">
    <source>
        <dbReference type="EMBL" id="THV63375.1"/>
    </source>
</evidence>
<dbReference type="SUPFAM" id="SSF46689">
    <property type="entry name" value="Homeodomain-like"/>
    <property type="match status" value="1"/>
</dbReference>
<sequence length="146" mass="17754">MMSFDIKNIHIGKIIRQKAEEKGIETKRIQNFLNCSENEIQKMYENPSIETDLLLRWSKLLKYDFFRIYVQHIILFSPPEKIQTVKKQKQSVPVYRKNIYTKEIIDFILELLNEKKKTRTQIIGEYRIPKTTLYKWIEKYNHSKKI</sequence>
<evidence type="ECO:0000313" key="2">
    <source>
        <dbReference type="Proteomes" id="UP000306038"/>
    </source>
</evidence>
<protein>
    <submittedName>
        <fullName evidence="1">Transposase</fullName>
    </submittedName>
</protein>